<dbReference type="EMBL" id="LAZR01064965">
    <property type="protein sequence ID" value="KKK56499.1"/>
    <property type="molecule type" value="Genomic_DNA"/>
</dbReference>
<dbReference type="AlphaFoldDB" id="A0A0F8YQU7"/>
<organism evidence="1">
    <name type="scientific">marine sediment metagenome</name>
    <dbReference type="NCBI Taxonomy" id="412755"/>
    <lineage>
        <taxon>unclassified sequences</taxon>
        <taxon>metagenomes</taxon>
        <taxon>ecological metagenomes</taxon>
    </lineage>
</organism>
<dbReference type="InterPro" id="IPR012341">
    <property type="entry name" value="6hp_glycosidase-like_sf"/>
</dbReference>
<dbReference type="GO" id="GO:0005975">
    <property type="term" value="P:carbohydrate metabolic process"/>
    <property type="evidence" value="ECO:0007669"/>
    <property type="project" value="InterPro"/>
</dbReference>
<proteinExistence type="predicted"/>
<feature type="non-terminal residue" evidence="1">
    <location>
        <position position="1"/>
    </location>
</feature>
<dbReference type="PANTHER" id="PTHR42899:SF1">
    <property type="entry name" value="SPERMATOGENESIS-ASSOCIATED PROTEIN 20"/>
    <property type="match status" value="1"/>
</dbReference>
<evidence type="ECO:0008006" key="2">
    <source>
        <dbReference type="Google" id="ProtNLM"/>
    </source>
</evidence>
<protein>
    <recommendedName>
        <fullName evidence="2">DUF255 domain-containing protein</fullName>
    </recommendedName>
</protein>
<dbReference type="Gene3D" id="1.50.10.10">
    <property type="match status" value="1"/>
</dbReference>
<dbReference type="PANTHER" id="PTHR42899">
    <property type="entry name" value="SPERMATOGENESIS-ASSOCIATED PROTEIN 20"/>
    <property type="match status" value="1"/>
</dbReference>
<reference evidence="1" key="1">
    <citation type="journal article" date="2015" name="Nature">
        <title>Complex archaea that bridge the gap between prokaryotes and eukaryotes.</title>
        <authorList>
            <person name="Spang A."/>
            <person name="Saw J.H."/>
            <person name="Jorgensen S.L."/>
            <person name="Zaremba-Niedzwiedzka K."/>
            <person name="Martijn J."/>
            <person name="Lind A.E."/>
            <person name="van Eijk R."/>
            <person name="Schleper C."/>
            <person name="Guy L."/>
            <person name="Ettema T.J."/>
        </authorList>
    </citation>
    <scope>NUCLEOTIDE SEQUENCE</scope>
</reference>
<dbReference type="InterPro" id="IPR024705">
    <property type="entry name" value="Ssp411"/>
</dbReference>
<evidence type="ECO:0000313" key="1">
    <source>
        <dbReference type="EMBL" id="KKK56499.1"/>
    </source>
</evidence>
<comment type="caution">
    <text evidence="1">The sequence shown here is derived from an EMBL/GenBank/DDBJ whole genome shotgun (WGS) entry which is preliminary data.</text>
</comment>
<sequence length="352" mass="39563">SEETLSPDVLDRAKRVLWNEFDRAGGGFGGAPKFPPTPALEFLMRRMTDGGRDSAQADEMVRVTLDRMAKGGIYDQVGGGFARYSLDEHWLVPHFEKMLYDNALLARAYLHGWQLTGEQHFKRICTETLDWALREMRGAEGGFCSALDADSEGEEGKFYVWTKKELRELLGKDAEPLLAYWGVEGGPNFEGRSILHVAGDEVDSALVERGRARLYEARSERVRPGLDGKRLTAWNALMISALADAGAVLERRDYLDAARACAEFLLTDLRDADGRLLRTYADGHAHLNAYLEDHAFLLEALLTLYESTFETRWFSEARALGDTMIERYADPAGGFFTTSTDHERLVIRPKDI</sequence>
<feature type="non-terminal residue" evidence="1">
    <location>
        <position position="352"/>
    </location>
</feature>
<gene>
    <name evidence="1" type="ORF">LCGC14_3063910</name>
</gene>
<dbReference type="SUPFAM" id="SSF48208">
    <property type="entry name" value="Six-hairpin glycosidases"/>
    <property type="match status" value="1"/>
</dbReference>
<name>A0A0F8YQU7_9ZZZZ</name>
<accession>A0A0F8YQU7</accession>
<dbReference type="InterPro" id="IPR008928">
    <property type="entry name" value="6-hairpin_glycosidase_sf"/>
</dbReference>